<gene>
    <name evidence="4" type="ORF">OCV77_03705</name>
</gene>
<feature type="region of interest" description="Disordered" evidence="2">
    <location>
        <begin position="76"/>
        <end position="99"/>
    </location>
</feature>
<evidence type="ECO:0000256" key="2">
    <source>
        <dbReference type="SAM" id="MobiDB-lite"/>
    </source>
</evidence>
<sequence length="312" mass="35078">MEESATRRKRINRLKKMILGGVMMAVLIPVTASIILSVRAHQLSDRIRQQEAVIQELEDENKNLAGAFLTETIEESEREALQEEQDAGTPAAGEEEEGQKKIYLTFDDGPSSNTDEILDILKAYDVKATFFVVGKTDEASKKAYRRIVEEGHTLGMHSYSHSYADIYDSEEDFQTDMKKLQEYLYELTGVWPRFYRFPGGSSNTVSNIDMQKLADWLTDQGVTYFDWNVASGDAVSRELPAETLLANCLAGIRNQQSCVVLMHDAANKDTTVEALPEIISEIRLQEDAVFLPITDDTVPVQHTIKAQTEESN</sequence>
<feature type="compositionally biased region" description="Acidic residues" evidence="2">
    <location>
        <begin position="76"/>
        <end position="86"/>
    </location>
</feature>
<reference evidence="4 5" key="1">
    <citation type="journal article" date="2021" name="ISME Commun">
        <title>Automated analysis of genomic sequences facilitates high-throughput and comprehensive description of bacteria.</title>
        <authorList>
            <person name="Hitch T.C.A."/>
        </authorList>
    </citation>
    <scope>NUCLEOTIDE SEQUENCE [LARGE SCALE GENOMIC DNA]</scope>
    <source>
        <strain evidence="4 5">Sanger_18</strain>
    </source>
</reference>
<dbReference type="EMBL" id="JAOQKJ010000003">
    <property type="protein sequence ID" value="MCU6743613.1"/>
    <property type="molecule type" value="Genomic_DNA"/>
</dbReference>
<feature type="domain" description="NodB homology" evidence="3">
    <location>
        <begin position="100"/>
        <end position="291"/>
    </location>
</feature>
<dbReference type="InterPro" id="IPR050248">
    <property type="entry name" value="Polysacc_deacetylase_ArnD"/>
</dbReference>
<dbReference type="InterPro" id="IPR011330">
    <property type="entry name" value="Glyco_hydro/deAcase_b/a-brl"/>
</dbReference>
<dbReference type="SUPFAM" id="SSF88713">
    <property type="entry name" value="Glycoside hydrolase/deacetylase"/>
    <property type="match status" value="1"/>
</dbReference>
<name>A0ABT2T048_9FIRM</name>
<dbReference type="PANTHER" id="PTHR10587">
    <property type="entry name" value="GLYCOSYL TRANSFERASE-RELATED"/>
    <property type="match status" value="1"/>
</dbReference>
<keyword evidence="1" id="KW-0175">Coiled coil</keyword>
<dbReference type="Pfam" id="PF01522">
    <property type="entry name" value="Polysacc_deac_1"/>
    <property type="match status" value="1"/>
</dbReference>
<comment type="caution">
    <text evidence="4">The sequence shown here is derived from an EMBL/GenBank/DDBJ whole genome shotgun (WGS) entry which is preliminary data.</text>
</comment>
<protein>
    <submittedName>
        <fullName evidence="4">Polysaccharide deacetylase</fullName>
    </submittedName>
</protein>
<dbReference type="InterPro" id="IPR002509">
    <property type="entry name" value="NODB_dom"/>
</dbReference>
<feature type="coiled-coil region" evidence="1">
    <location>
        <begin position="40"/>
        <end position="67"/>
    </location>
</feature>
<dbReference type="Gene3D" id="3.20.20.370">
    <property type="entry name" value="Glycoside hydrolase/deacetylase"/>
    <property type="match status" value="1"/>
</dbReference>
<accession>A0ABT2T048</accession>
<dbReference type="RefSeq" id="WP_118797641.1">
    <property type="nucleotide sequence ID" value="NZ_JAOQKJ010000003.1"/>
</dbReference>
<dbReference type="PANTHER" id="PTHR10587:SF125">
    <property type="entry name" value="POLYSACCHARIDE DEACETYLASE YHEN-RELATED"/>
    <property type="match status" value="1"/>
</dbReference>
<organism evidence="4 5">
    <name type="scientific">Suilimivivens aceti</name>
    <dbReference type="NCBI Taxonomy" id="2981774"/>
    <lineage>
        <taxon>Bacteria</taxon>
        <taxon>Bacillati</taxon>
        <taxon>Bacillota</taxon>
        <taxon>Clostridia</taxon>
        <taxon>Lachnospirales</taxon>
        <taxon>Lachnospiraceae</taxon>
        <taxon>Suilimivivens</taxon>
    </lineage>
</organism>
<proteinExistence type="predicted"/>
<dbReference type="PROSITE" id="PS51677">
    <property type="entry name" value="NODB"/>
    <property type="match status" value="1"/>
</dbReference>
<evidence type="ECO:0000256" key="1">
    <source>
        <dbReference type="SAM" id="Coils"/>
    </source>
</evidence>
<evidence type="ECO:0000259" key="3">
    <source>
        <dbReference type="PROSITE" id="PS51677"/>
    </source>
</evidence>
<evidence type="ECO:0000313" key="5">
    <source>
        <dbReference type="Proteomes" id="UP001652432"/>
    </source>
</evidence>
<dbReference type="CDD" id="cd10944">
    <property type="entry name" value="CE4_SmPgdA_like"/>
    <property type="match status" value="1"/>
</dbReference>
<evidence type="ECO:0000313" key="4">
    <source>
        <dbReference type="EMBL" id="MCU6743613.1"/>
    </source>
</evidence>
<keyword evidence="5" id="KW-1185">Reference proteome</keyword>
<dbReference type="Proteomes" id="UP001652432">
    <property type="component" value="Unassembled WGS sequence"/>
</dbReference>